<accession>A0A6J7JRD1</accession>
<comment type="similarity">
    <text evidence="1">Belongs to the short-chain dehydrogenases/reductases (SDR) family.</text>
</comment>
<evidence type="ECO:0000313" key="3">
    <source>
        <dbReference type="EMBL" id="CAB4944652.1"/>
    </source>
</evidence>
<dbReference type="InterPro" id="IPR002347">
    <property type="entry name" value="SDR_fam"/>
</dbReference>
<gene>
    <name evidence="3" type="ORF">UFOPK3708_01648</name>
</gene>
<reference evidence="3" key="1">
    <citation type="submission" date="2020-05" db="EMBL/GenBank/DDBJ databases">
        <authorList>
            <person name="Chiriac C."/>
            <person name="Salcher M."/>
            <person name="Ghai R."/>
            <person name="Kavagutti S V."/>
        </authorList>
    </citation>
    <scope>NUCLEOTIDE SEQUENCE</scope>
</reference>
<name>A0A6J7JRD1_9ZZZZ</name>
<protein>
    <submittedName>
        <fullName evidence="3">Unannotated protein</fullName>
    </submittedName>
</protein>
<dbReference type="PANTHER" id="PTHR42760">
    <property type="entry name" value="SHORT-CHAIN DEHYDROGENASES/REDUCTASES FAMILY MEMBER"/>
    <property type="match status" value="1"/>
</dbReference>
<dbReference type="PRINTS" id="PR00081">
    <property type="entry name" value="GDHRDH"/>
</dbReference>
<dbReference type="EMBL" id="CAFBNA010000136">
    <property type="protein sequence ID" value="CAB4944652.1"/>
    <property type="molecule type" value="Genomic_DNA"/>
</dbReference>
<organism evidence="3">
    <name type="scientific">freshwater metagenome</name>
    <dbReference type="NCBI Taxonomy" id="449393"/>
    <lineage>
        <taxon>unclassified sequences</taxon>
        <taxon>metagenomes</taxon>
        <taxon>ecological metagenomes</taxon>
    </lineage>
</organism>
<evidence type="ECO:0000256" key="1">
    <source>
        <dbReference type="ARBA" id="ARBA00006484"/>
    </source>
</evidence>
<dbReference type="Gene3D" id="3.40.50.720">
    <property type="entry name" value="NAD(P)-binding Rossmann-like Domain"/>
    <property type="match status" value="1"/>
</dbReference>
<dbReference type="GO" id="GO:0016616">
    <property type="term" value="F:oxidoreductase activity, acting on the CH-OH group of donors, NAD or NADP as acceptor"/>
    <property type="evidence" value="ECO:0007669"/>
    <property type="project" value="TreeGrafter"/>
</dbReference>
<dbReference type="Pfam" id="PF00106">
    <property type="entry name" value="adh_short"/>
    <property type="match status" value="2"/>
</dbReference>
<dbReference type="PANTHER" id="PTHR42760:SF37">
    <property type="entry name" value="CLAVALDEHYDE DEHYDROGENASE"/>
    <property type="match status" value="1"/>
</dbReference>
<sequence>MAPVTHQKTALVTGASRGIGRATAIALAEAGFDVAITARTVVDGDPSALTDDGKVLPGSLASTAAEIEALGQRAVQVPLDLLDRDALVPAVESAISGLGHLDVVVNNAIYVTGGGPKYFLDTDPDDLVNQMWGDLTAQLLLLQPQVAHMVSRGGGVVINIGSGSGKWKLKFPIGQGGPQLAYCAAKAGFHRAADRLAFEYGDQGIVAFTVDPGFVATERTKMVTELGEIASRGVEPSVVGAAITWLATTGATTEKNGSYHEAQEIARNIGLLPPLPETD</sequence>
<proteinExistence type="inferred from homology"/>
<evidence type="ECO:0000256" key="2">
    <source>
        <dbReference type="ARBA" id="ARBA00023002"/>
    </source>
</evidence>
<dbReference type="InterPro" id="IPR036291">
    <property type="entry name" value="NAD(P)-bd_dom_sf"/>
</dbReference>
<dbReference type="AlphaFoldDB" id="A0A6J7JRD1"/>
<keyword evidence="2" id="KW-0560">Oxidoreductase</keyword>
<dbReference type="SUPFAM" id="SSF51735">
    <property type="entry name" value="NAD(P)-binding Rossmann-fold domains"/>
    <property type="match status" value="1"/>
</dbReference>